<dbReference type="Gene3D" id="2.60.40.10">
    <property type="entry name" value="Immunoglobulins"/>
    <property type="match status" value="1"/>
</dbReference>
<dbReference type="Gene3D" id="3.40.50.1700">
    <property type="entry name" value="Glycoside hydrolase family 3 C-terminal domain"/>
    <property type="match status" value="2"/>
</dbReference>
<dbReference type="InterPro" id="IPR002772">
    <property type="entry name" value="Glyco_hydro_3_C"/>
</dbReference>
<dbReference type="Pfam" id="PF14310">
    <property type="entry name" value="Fn3-like"/>
    <property type="match status" value="1"/>
</dbReference>
<dbReference type="RefSeq" id="WP_344102161.1">
    <property type="nucleotide sequence ID" value="NZ_BAAANL010000003.1"/>
</dbReference>
<dbReference type="InterPro" id="IPR036881">
    <property type="entry name" value="Glyco_hydro_3_C_sf"/>
</dbReference>
<dbReference type="SMART" id="SM01217">
    <property type="entry name" value="Fn3_like"/>
    <property type="match status" value="1"/>
</dbReference>
<dbReference type="SUPFAM" id="SSF52279">
    <property type="entry name" value="Beta-D-glucan exohydrolase, C-terminal domain"/>
    <property type="match status" value="1"/>
</dbReference>
<feature type="compositionally biased region" description="Gly residues" evidence="4">
    <location>
        <begin position="340"/>
        <end position="357"/>
    </location>
</feature>
<dbReference type="InterPro" id="IPR044993">
    <property type="entry name" value="BXL"/>
</dbReference>
<evidence type="ECO:0000259" key="5">
    <source>
        <dbReference type="SMART" id="SM01217"/>
    </source>
</evidence>
<comment type="similarity">
    <text evidence="1">Belongs to the glycosyl hydrolase 3 family.</text>
</comment>
<accession>A0ABN2NCN6</accession>
<feature type="region of interest" description="Disordered" evidence="4">
    <location>
        <begin position="333"/>
        <end position="357"/>
    </location>
</feature>
<keyword evidence="2" id="KW-0732">Signal</keyword>
<keyword evidence="3 6" id="KW-0378">Hydrolase</keyword>
<proteinExistence type="inferred from homology"/>
<dbReference type="CDD" id="cd23343">
    <property type="entry name" value="beta-trefoil_FSCN_BglX-like"/>
    <property type="match status" value="1"/>
</dbReference>
<dbReference type="InterPro" id="IPR013783">
    <property type="entry name" value="Ig-like_fold"/>
</dbReference>
<evidence type="ECO:0000256" key="3">
    <source>
        <dbReference type="ARBA" id="ARBA00022801"/>
    </source>
</evidence>
<comment type="caution">
    <text evidence="6">The sequence shown here is derived from an EMBL/GenBank/DDBJ whole genome shotgun (WGS) entry which is preliminary data.</text>
</comment>
<reference evidence="6 7" key="1">
    <citation type="journal article" date="2019" name="Int. J. Syst. Evol. Microbiol.">
        <title>The Global Catalogue of Microorganisms (GCM) 10K type strain sequencing project: providing services to taxonomists for standard genome sequencing and annotation.</title>
        <authorList>
            <consortium name="The Broad Institute Genomics Platform"/>
            <consortium name="The Broad Institute Genome Sequencing Center for Infectious Disease"/>
            <person name="Wu L."/>
            <person name="Ma J."/>
        </authorList>
    </citation>
    <scope>NUCLEOTIDE SEQUENCE [LARGE SCALE GENOMIC DNA]</scope>
    <source>
        <strain evidence="6 7">JCM 14326</strain>
    </source>
</reference>
<dbReference type="PRINTS" id="PR00133">
    <property type="entry name" value="GLHYDRLASE3"/>
</dbReference>
<evidence type="ECO:0000256" key="4">
    <source>
        <dbReference type="SAM" id="MobiDB-lite"/>
    </source>
</evidence>
<dbReference type="InterPro" id="IPR017853">
    <property type="entry name" value="GH"/>
</dbReference>
<evidence type="ECO:0000313" key="7">
    <source>
        <dbReference type="Proteomes" id="UP001501094"/>
    </source>
</evidence>
<organism evidence="6 7">
    <name type="scientific">Myceligenerans crystallogenes</name>
    <dbReference type="NCBI Taxonomy" id="316335"/>
    <lineage>
        <taxon>Bacteria</taxon>
        <taxon>Bacillati</taxon>
        <taxon>Actinomycetota</taxon>
        <taxon>Actinomycetes</taxon>
        <taxon>Micrococcales</taxon>
        <taxon>Promicromonosporaceae</taxon>
        <taxon>Myceligenerans</taxon>
    </lineage>
</organism>
<evidence type="ECO:0000313" key="6">
    <source>
        <dbReference type="EMBL" id="GAA1862199.1"/>
    </source>
</evidence>
<dbReference type="SUPFAM" id="SSF51445">
    <property type="entry name" value="(Trans)glycosidases"/>
    <property type="match status" value="1"/>
</dbReference>
<dbReference type="Gene3D" id="3.20.20.300">
    <property type="entry name" value="Glycoside hydrolase, family 3, N-terminal domain"/>
    <property type="match status" value="1"/>
</dbReference>
<dbReference type="PANTHER" id="PTHR42721">
    <property type="entry name" value="SUGAR HYDROLASE-RELATED"/>
    <property type="match status" value="1"/>
</dbReference>
<protein>
    <submittedName>
        <fullName evidence="6">Glycoside hydrolase family 3 C-terminal domain-containing protein</fullName>
    </submittedName>
</protein>
<dbReference type="InterPro" id="IPR001764">
    <property type="entry name" value="Glyco_hydro_3_N"/>
</dbReference>
<dbReference type="GO" id="GO:0016787">
    <property type="term" value="F:hydrolase activity"/>
    <property type="evidence" value="ECO:0007669"/>
    <property type="project" value="UniProtKB-KW"/>
</dbReference>
<dbReference type="Pfam" id="PF00933">
    <property type="entry name" value="Glyco_hydro_3"/>
    <property type="match status" value="1"/>
</dbReference>
<dbReference type="InterPro" id="IPR036962">
    <property type="entry name" value="Glyco_hydro_3_N_sf"/>
</dbReference>
<gene>
    <name evidence="6" type="ORF">GCM10009751_20000</name>
</gene>
<evidence type="ECO:0000256" key="1">
    <source>
        <dbReference type="ARBA" id="ARBA00005336"/>
    </source>
</evidence>
<dbReference type="Proteomes" id="UP001501094">
    <property type="component" value="Unassembled WGS sequence"/>
</dbReference>
<dbReference type="PANTHER" id="PTHR42721:SF3">
    <property type="entry name" value="BETA-D-XYLOSIDASE 5-RELATED"/>
    <property type="match status" value="1"/>
</dbReference>
<evidence type="ECO:0000256" key="2">
    <source>
        <dbReference type="ARBA" id="ARBA00022729"/>
    </source>
</evidence>
<feature type="domain" description="Fibronectin type III-like" evidence="5">
    <location>
        <begin position="797"/>
        <end position="868"/>
    </location>
</feature>
<feature type="region of interest" description="Disordered" evidence="4">
    <location>
        <begin position="493"/>
        <end position="515"/>
    </location>
</feature>
<dbReference type="InterPro" id="IPR026891">
    <property type="entry name" value="Fn3-like"/>
</dbReference>
<dbReference type="Pfam" id="PF01915">
    <property type="entry name" value="Glyco_hydro_3_C"/>
    <property type="match status" value="1"/>
</dbReference>
<dbReference type="EMBL" id="BAAANL010000003">
    <property type="protein sequence ID" value="GAA1862199.1"/>
    <property type="molecule type" value="Genomic_DNA"/>
</dbReference>
<keyword evidence="7" id="KW-1185">Reference proteome</keyword>
<sequence>MPTSPQFRDPRRPLTDRARALLVQLTPEERLSLLHQRQPAIDRLGLAEFHTGNEALHGQAWQGTATVFPQPVGMGATWDADLIRRIGDVVATEVRAKHAGDSDISLNVWAPVVNPLRHPAWGRTEEGYSEEPWLVAALGTAYCRGLRGDHARVWKTVPTLKHFLGYGNETDRSATSSNLDPRSLHEYELPCYTGPVAAGVAGAVMPSYNRVNGVPAHTSAELISLLRDAAPGSLAFVSDAGAPTFLVTVQREFATHAEGHAAMLRAGVDSFTDNDADASISLGRLREALEQGLLTQEDVDRAALRLLELRLRTGELDGDGGEDGSGAVARGAVVSDDGASGDGASGDGASGDGMVGDGMVGDDVDPYGGIGPEAIDLPEHRVLAREAAARSVVLLANDGLLPLTGEPRRIAVVGPHADQVCTDWYSGTLPYRVTLSDAVRERWLGATVDVVPGADRVALRTLDTDAWVCVDPDGTVTARGPEPAQRALESLAAATSSDTHELETPADTPSDVPPTDTWLDVTDWGEGLLTIRAAASGKLLTGAGWIVRADAERVGGWIVQESFRRVATGGGWALQHVGSGRWLHVQRDIGGIVTEATRPEDATVFAWEVIRSGADDVARAAAGADAVLVTVGNDPHLLGRETEDRPSLLLPEPMRNLWRAARDANDASVLVVVSSYPYVLTEDCADARAVVWSSHGGQELGHGLVDVLSGDTEPYGRLAQTWPSSEAQAGDLFDYDVRRAGQTYRWLRDEPTFWFGHGLTYGRVEYFGLEVADDAAGADAPSATVTVRNDGDRPADELVQLYSLGLPGAPIETPRRLLLGHTRVRLAPGETRAVVVPLETDRLAVWDDAARALRVQPGGYTLAAGPSAGTAALQAVVAVGG</sequence>
<name>A0ABN2NCN6_9MICO</name>